<reference evidence="2" key="3">
    <citation type="submission" date="2018-08" db="UniProtKB">
        <authorList>
            <consortium name="EnsemblPlants"/>
        </authorList>
    </citation>
    <scope>IDENTIFICATION</scope>
    <source>
        <strain evidence="2">cv. Bd21</strain>
    </source>
</reference>
<keyword evidence="3" id="KW-1185">Reference proteome</keyword>
<gene>
    <name evidence="2" type="primary">LOC112268698</name>
    <name evidence="1" type="ORF">BRADI_4g37926v3</name>
</gene>
<protein>
    <submittedName>
        <fullName evidence="1 2">Uncharacterized protein</fullName>
    </submittedName>
</protein>
<dbReference type="ExpressionAtlas" id="A0A2K2CSZ8">
    <property type="expression patterns" value="baseline"/>
</dbReference>
<proteinExistence type="predicted"/>
<dbReference type="EnsemblPlants" id="PNT65154">
    <property type="protein sequence ID" value="PNT65154"/>
    <property type="gene ID" value="BRADI_4g37926v3"/>
</dbReference>
<evidence type="ECO:0000313" key="2">
    <source>
        <dbReference type="EnsemblPlants" id="PNT65154"/>
    </source>
</evidence>
<organism evidence="1">
    <name type="scientific">Brachypodium distachyon</name>
    <name type="common">Purple false brome</name>
    <name type="synonym">Trachynia distachya</name>
    <dbReference type="NCBI Taxonomy" id="15368"/>
    <lineage>
        <taxon>Eukaryota</taxon>
        <taxon>Viridiplantae</taxon>
        <taxon>Streptophyta</taxon>
        <taxon>Embryophyta</taxon>
        <taxon>Tracheophyta</taxon>
        <taxon>Spermatophyta</taxon>
        <taxon>Magnoliopsida</taxon>
        <taxon>Liliopsida</taxon>
        <taxon>Poales</taxon>
        <taxon>Poaceae</taxon>
        <taxon>BOP clade</taxon>
        <taxon>Pooideae</taxon>
        <taxon>Stipodae</taxon>
        <taxon>Brachypodieae</taxon>
        <taxon>Brachypodium</taxon>
    </lineage>
</organism>
<sequence length="225" mass="24699">MARPRVDADSIHFGDPAALQGRDRVSWGFLYSEPVEIVPACAVQFADELRIVEITSTTSLGLPPGTPLEPTFRDAILAAATARATASVRQFYHGFVDRDIVEDREIVQHIMVAVRGILRSSHQSELQQRRDTLQMSTRIPVAPAFRTASGQQVPIAFAELPHPGWRTHEFRAGRRFVLASYYNVEDLYYYIGCGIGDWTSSCASHLLGPCALPGVSTALLGASES</sequence>
<dbReference type="Proteomes" id="UP000008810">
    <property type="component" value="Chromosome 4"/>
</dbReference>
<evidence type="ECO:0000313" key="3">
    <source>
        <dbReference type="Proteomes" id="UP000008810"/>
    </source>
</evidence>
<dbReference type="Gramene" id="PNT65154">
    <property type="protein sequence ID" value="PNT65154"/>
    <property type="gene ID" value="BRADI_4g37926v3"/>
</dbReference>
<name>A0A2K2CSZ8_BRADI</name>
<reference evidence="1" key="2">
    <citation type="submission" date="2017-06" db="EMBL/GenBank/DDBJ databases">
        <title>WGS assembly of Brachypodium distachyon.</title>
        <authorList>
            <consortium name="The International Brachypodium Initiative"/>
            <person name="Lucas S."/>
            <person name="Harmon-Smith M."/>
            <person name="Lail K."/>
            <person name="Tice H."/>
            <person name="Grimwood J."/>
            <person name="Bruce D."/>
            <person name="Barry K."/>
            <person name="Shu S."/>
            <person name="Lindquist E."/>
            <person name="Wang M."/>
            <person name="Pitluck S."/>
            <person name="Vogel J.P."/>
            <person name="Garvin D.F."/>
            <person name="Mockler T.C."/>
            <person name="Schmutz J."/>
            <person name="Rokhsar D."/>
            <person name="Bevan M.W."/>
        </authorList>
    </citation>
    <scope>NUCLEOTIDE SEQUENCE</scope>
    <source>
        <strain evidence="1">Bd21</strain>
    </source>
</reference>
<reference evidence="1 2" key="1">
    <citation type="journal article" date="2010" name="Nature">
        <title>Genome sequencing and analysis of the model grass Brachypodium distachyon.</title>
        <authorList>
            <consortium name="International Brachypodium Initiative"/>
        </authorList>
    </citation>
    <scope>NUCLEOTIDE SEQUENCE [LARGE SCALE GENOMIC DNA]</scope>
    <source>
        <strain evidence="1">Bd21</strain>
        <strain evidence="2">cv. Bd21</strain>
    </source>
</reference>
<evidence type="ECO:0000313" key="1">
    <source>
        <dbReference type="EMBL" id="PNT65154.1"/>
    </source>
</evidence>
<dbReference type="EMBL" id="CM000883">
    <property type="protein sequence ID" value="PNT65154.1"/>
    <property type="molecule type" value="Genomic_DNA"/>
</dbReference>
<dbReference type="AlphaFoldDB" id="A0A2K2CSZ8"/>
<accession>A0A2K2CSZ8</accession>